<keyword evidence="2" id="KW-1185">Reference proteome</keyword>
<dbReference type="EMBL" id="CAXDID020000002">
    <property type="protein sequence ID" value="CAL5970939.1"/>
    <property type="molecule type" value="Genomic_DNA"/>
</dbReference>
<evidence type="ECO:0000313" key="2">
    <source>
        <dbReference type="Proteomes" id="UP001642409"/>
    </source>
</evidence>
<protein>
    <submittedName>
        <fullName evidence="1">Hypothetical_protein</fullName>
    </submittedName>
</protein>
<evidence type="ECO:0000313" key="1">
    <source>
        <dbReference type="EMBL" id="CAL5970939.1"/>
    </source>
</evidence>
<gene>
    <name evidence="1" type="ORF">HINF_LOCUS879</name>
</gene>
<proteinExistence type="predicted"/>
<organism evidence="1 2">
    <name type="scientific">Hexamita inflata</name>
    <dbReference type="NCBI Taxonomy" id="28002"/>
    <lineage>
        <taxon>Eukaryota</taxon>
        <taxon>Metamonada</taxon>
        <taxon>Diplomonadida</taxon>
        <taxon>Hexamitidae</taxon>
        <taxon>Hexamitinae</taxon>
        <taxon>Hexamita</taxon>
    </lineage>
</organism>
<dbReference type="Proteomes" id="UP001642409">
    <property type="component" value="Unassembled WGS sequence"/>
</dbReference>
<accession>A0ABP1GKU1</accession>
<comment type="caution">
    <text evidence="1">The sequence shown here is derived from an EMBL/GenBank/DDBJ whole genome shotgun (WGS) entry which is preliminary data.</text>
</comment>
<reference evidence="1 2" key="1">
    <citation type="submission" date="2024-07" db="EMBL/GenBank/DDBJ databases">
        <authorList>
            <person name="Akdeniz Z."/>
        </authorList>
    </citation>
    <scope>NUCLEOTIDE SEQUENCE [LARGE SCALE GENOMIC DNA]</scope>
</reference>
<name>A0ABP1GKU1_9EUKA</name>
<sequence>MKCIPPMLKQITVSRSPSASDAQQTQKRILSYPMNSNYLTTYQDGNFSFEVNNNISTDFLVVNKEQALILRLKAENKELRAFVKYGEKLEIYLAHHSDNMQRMANNAGLIKNYIKNLKDLIQKQ</sequence>